<dbReference type="Proteomes" id="UP000885986">
    <property type="component" value="Unassembled WGS sequence"/>
</dbReference>
<dbReference type="SUPFAM" id="SSF53850">
    <property type="entry name" value="Periplasmic binding protein-like II"/>
    <property type="match status" value="1"/>
</dbReference>
<dbReference type="EMBL" id="DSDS01000102">
    <property type="protein sequence ID" value="HET97931.1"/>
    <property type="molecule type" value="Genomic_DNA"/>
</dbReference>
<dbReference type="InterPro" id="IPR003773">
    <property type="entry name" value="Menaquinone_biosynth"/>
</dbReference>
<dbReference type="PANTHER" id="PTHR37167:SF1">
    <property type="entry name" value="1,4-DIHYDROXY-6-NAPHTOATE SYNTHASE"/>
    <property type="match status" value="1"/>
</dbReference>
<name>A0A7C2XRA4_9BACT</name>
<dbReference type="GO" id="GO:0016830">
    <property type="term" value="F:carbon-carbon lyase activity"/>
    <property type="evidence" value="ECO:0007669"/>
    <property type="project" value="UniProtKB-UniRule"/>
</dbReference>
<keyword evidence="2 4" id="KW-0474">Menaquinone biosynthesis</keyword>
<dbReference type="UniPathway" id="UPA00079"/>
<dbReference type="GO" id="GO:0009234">
    <property type="term" value="P:menaquinone biosynthetic process"/>
    <property type="evidence" value="ECO:0007669"/>
    <property type="project" value="UniProtKB-UniRule"/>
</dbReference>
<feature type="binding site" evidence="4">
    <location>
        <begin position="61"/>
        <end position="63"/>
    </location>
    <ligand>
        <name>substrate</name>
    </ligand>
</feature>
<evidence type="ECO:0000313" key="5">
    <source>
        <dbReference type="EMBL" id="HET97931.1"/>
    </source>
</evidence>
<accession>A0A7C2XRA4</accession>
<evidence type="ECO:0000256" key="3">
    <source>
        <dbReference type="ARBA" id="ARBA00023239"/>
    </source>
</evidence>
<comment type="function">
    <text evidence="4">Catalyzes the conversion of cyclic dehypoxanthine futalosine (cyclic DHFL) into 1,4-dihydroxy-6-naphthoate, a step in the biosynthesis of menaquinone (MK, vitamin K2).</text>
</comment>
<dbReference type="CDD" id="cd13635">
    <property type="entry name" value="PBP2_Ttha1568_Mqnd"/>
    <property type="match status" value="1"/>
</dbReference>
<evidence type="ECO:0000256" key="1">
    <source>
        <dbReference type="ARBA" id="ARBA00004863"/>
    </source>
</evidence>
<comment type="caution">
    <text evidence="5">The sequence shown here is derived from an EMBL/GenBank/DDBJ whole genome shotgun (WGS) entry which is preliminary data.</text>
</comment>
<evidence type="ECO:0000256" key="2">
    <source>
        <dbReference type="ARBA" id="ARBA00022428"/>
    </source>
</evidence>
<reference evidence="5" key="1">
    <citation type="journal article" date="2020" name="mSystems">
        <title>Genome- and Community-Level Interaction Insights into Carbon Utilization and Element Cycling Functions of Hydrothermarchaeota in Hydrothermal Sediment.</title>
        <authorList>
            <person name="Zhou Z."/>
            <person name="Liu Y."/>
            <person name="Xu W."/>
            <person name="Pan J."/>
            <person name="Luo Z.H."/>
            <person name="Li M."/>
        </authorList>
    </citation>
    <scope>NUCLEOTIDE SEQUENCE [LARGE SCALE GENOMIC DNA]</scope>
    <source>
        <strain evidence="5">SpSt-1224</strain>
    </source>
</reference>
<proteinExistence type="inferred from homology"/>
<comment type="similarity">
    <text evidence="4">Belongs to the MqnA/MqnD family. MqnD subfamily.</text>
</comment>
<dbReference type="EC" id="4.1.99.29" evidence="4"/>
<dbReference type="Pfam" id="PF02621">
    <property type="entry name" value="VitK2_biosynth"/>
    <property type="match status" value="1"/>
</dbReference>
<protein>
    <recommendedName>
        <fullName evidence="4">1,4-dihydroxy-6-naphtoate synthase</fullName>
        <ecNumber evidence="4">4.1.99.29</ecNumber>
    </recommendedName>
    <alternativeName>
        <fullName evidence="4">Menaquinone biosynthetic enzyme MqnD</fullName>
    </alternativeName>
</protein>
<gene>
    <name evidence="4" type="primary">mqnD</name>
    <name evidence="5" type="ORF">ENN98_04440</name>
</gene>
<keyword evidence="3 4" id="KW-0456">Lyase</keyword>
<organism evidence="5">
    <name type="scientific">Desulfurivibrio alkaliphilus</name>
    <dbReference type="NCBI Taxonomy" id="427923"/>
    <lineage>
        <taxon>Bacteria</taxon>
        <taxon>Pseudomonadati</taxon>
        <taxon>Thermodesulfobacteriota</taxon>
        <taxon>Desulfobulbia</taxon>
        <taxon>Desulfobulbales</taxon>
        <taxon>Desulfobulbaceae</taxon>
        <taxon>Desulfurivibrio</taxon>
    </lineage>
</organism>
<dbReference type="PANTHER" id="PTHR37167">
    <property type="entry name" value="1,4-DIHYDROXY-6-NAPHTOATE SYNTHASE"/>
    <property type="match status" value="1"/>
</dbReference>
<dbReference type="AlphaFoldDB" id="A0A7C2XRA4"/>
<comment type="pathway">
    <text evidence="1 4">Quinol/quinone metabolism; menaquinone biosynthesis.</text>
</comment>
<dbReference type="InterPro" id="IPR030869">
    <property type="entry name" value="MqnD"/>
</dbReference>
<feature type="binding site" evidence="4">
    <location>
        <begin position="115"/>
        <end position="116"/>
    </location>
    <ligand>
        <name>substrate</name>
    </ligand>
</feature>
<evidence type="ECO:0000256" key="4">
    <source>
        <dbReference type="HAMAP-Rule" id="MF_00996"/>
    </source>
</evidence>
<comment type="catalytic activity">
    <reaction evidence="4">
        <text>cyclic dehypoxanthinylfutalosinate = 1,4-dihydroxy-6-naphthoate + dihydroxyacetone</text>
        <dbReference type="Rhea" id="RHEA:33087"/>
        <dbReference type="ChEBI" id="CHEBI:16016"/>
        <dbReference type="ChEBI" id="CHEBI:64254"/>
        <dbReference type="ChEBI" id="CHEBI:64270"/>
        <dbReference type="EC" id="4.1.99.29"/>
    </reaction>
</comment>
<sequence>MVKEAASPLSLGFSPCPNDTFIFHALVHGLVPEAPVFTPPRLEDVETLNRLALAGRLDVSKLSFHALGHVLDQYLLLGAGAALGRGCGPLLVAREPIAPTRLAGRRLAVPGRYTTAAMLLGLFAPACRNPEVIRFDQIMPALVRGEIDAGVIIHESRFTYRDHGLVLLADLGAWWEESSGLPIPLGGIAARRSLGKERLTAIEQAIRQSVEAAFADPARAMPYIRRHAGELDERVLRSHIELYVNDFSIELGAEGRAAITEFLRRGRQAGVLPPLPAAGLFA</sequence>
<dbReference type="Gene3D" id="3.40.190.10">
    <property type="entry name" value="Periplasmic binding protein-like II"/>
    <property type="match status" value="2"/>
</dbReference>
<dbReference type="HAMAP" id="MF_00996">
    <property type="entry name" value="MqnD"/>
    <property type="match status" value="1"/>
</dbReference>
<feature type="active site" description="Proton acceptor" evidence="4">
    <location>
        <position position="154"/>
    </location>
</feature>